<organism evidence="1 2">
    <name type="scientific">Brachionus plicatilis</name>
    <name type="common">Marine rotifer</name>
    <name type="synonym">Brachionus muelleri</name>
    <dbReference type="NCBI Taxonomy" id="10195"/>
    <lineage>
        <taxon>Eukaryota</taxon>
        <taxon>Metazoa</taxon>
        <taxon>Spiralia</taxon>
        <taxon>Gnathifera</taxon>
        <taxon>Rotifera</taxon>
        <taxon>Eurotatoria</taxon>
        <taxon>Monogononta</taxon>
        <taxon>Pseudotrocha</taxon>
        <taxon>Ploima</taxon>
        <taxon>Brachionidae</taxon>
        <taxon>Brachionus</taxon>
    </lineage>
</organism>
<dbReference type="EMBL" id="REGN01009954">
    <property type="protein sequence ID" value="RNA00027.1"/>
    <property type="molecule type" value="Genomic_DNA"/>
</dbReference>
<dbReference type="AlphaFoldDB" id="A0A3M7PLP7"/>
<proteinExistence type="predicted"/>
<comment type="caution">
    <text evidence="1">The sequence shown here is derived from an EMBL/GenBank/DDBJ whole genome shotgun (WGS) entry which is preliminary data.</text>
</comment>
<accession>A0A3M7PLP7</accession>
<gene>
    <name evidence="1" type="ORF">BpHYR1_015860</name>
</gene>
<reference evidence="1 2" key="1">
    <citation type="journal article" date="2018" name="Sci. Rep.">
        <title>Genomic signatures of local adaptation to the degree of environmental predictability in rotifers.</title>
        <authorList>
            <person name="Franch-Gras L."/>
            <person name="Hahn C."/>
            <person name="Garcia-Roger E.M."/>
            <person name="Carmona M.J."/>
            <person name="Serra M."/>
            <person name="Gomez A."/>
        </authorList>
    </citation>
    <scope>NUCLEOTIDE SEQUENCE [LARGE SCALE GENOMIC DNA]</scope>
    <source>
        <strain evidence="1">HYR1</strain>
    </source>
</reference>
<protein>
    <submittedName>
        <fullName evidence="1">Uncharacterized protein</fullName>
    </submittedName>
</protein>
<keyword evidence="2" id="KW-1185">Reference proteome</keyword>
<evidence type="ECO:0000313" key="2">
    <source>
        <dbReference type="Proteomes" id="UP000276133"/>
    </source>
</evidence>
<evidence type="ECO:0000313" key="1">
    <source>
        <dbReference type="EMBL" id="RNA00027.1"/>
    </source>
</evidence>
<sequence>MINKINRPLRIPSENCVLRLILYQIFRKGFFLSTIRSRNTLQKYSIERKRLHFIQFEEIHCCVLQARLHIKGFSVKKALISNDDYSMILLLKSIFIEIDEMYKKNFLNNLLLKNSCNFCI</sequence>
<dbReference type="Proteomes" id="UP000276133">
    <property type="component" value="Unassembled WGS sequence"/>
</dbReference>
<name>A0A3M7PLP7_BRAPC</name>